<evidence type="ECO:0000313" key="2">
    <source>
        <dbReference type="EMBL" id="QLD12646.1"/>
    </source>
</evidence>
<dbReference type="Pfam" id="PF25355">
    <property type="entry name" value="DUF7882"/>
    <property type="match status" value="1"/>
</dbReference>
<accession>A0A7D5EXT8</accession>
<dbReference type="GO" id="GO:0003677">
    <property type="term" value="F:DNA binding"/>
    <property type="evidence" value="ECO:0007669"/>
    <property type="project" value="InterPro"/>
</dbReference>
<feature type="domain" description="DUF7882" evidence="1">
    <location>
        <begin position="1"/>
        <end position="94"/>
    </location>
</feature>
<protein>
    <recommendedName>
        <fullName evidence="1">DUF7882 domain-containing protein</fullName>
    </recommendedName>
</protein>
<dbReference type="RefSeq" id="WP_178013580.1">
    <property type="nucleotide sequence ID" value="NZ_CP058316.1"/>
</dbReference>
<dbReference type="EMBL" id="CP058316">
    <property type="protein sequence ID" value="QLD12646.1"/>
    <property type="molecule type" value="Genomic_DNA"/>
</dbReference>
<dbReference type="SUPFAM" id="SSF56349">
    <property type="entry name" value="DNA breaking-rejoining enzymes"/>
    <property type="match status" value="1"/>
</dbReference>
<evidence type="ECO:0000259" key="1">
    <source>
        <dbReference type="Pfam" id="PF25355"/>
    </source>
</evidence>
<gene>
    <name evidence="2" type="ORF">HW566_13195</name>
</gene>
<evidence type="ECO:0000313" key="3">
    <source>
        <dbReference type="Proteomes" id="UP000509638"/>
    </source>
</evidence>
<organism evidence="2 3">
    <name type="scientific">Microbacterium oleivorans</name>
    <dbReference type="NCBI Taxonomy" id="273677"/>
    <lineage>
        <taxon>Bacteria</taxon>
        <taxon>Bacillati</taxon>
        <taxon>Actinomycetota</taxon>
        <taxon>Actinomycetes</taxon>
        <taxon>Micrococcales</taxon>
        <taxon>Microbacteriaceae</taxon>
        <taxon>Microbacterium</taxon>
    </lineage>
</organism>
<dbReference type="InterPro" id="IPR057204">
    <property type="entry name" value="DUF7882"/>
</dbReference>
<proteinExistence type="predicted"/>
<sequence>MGQLFYGNASESIEIPDRLLAHLKVLAATKLRRSESFTLTWKHVDGSASGRSTIWLQPSIPLRFVFDSAEPEKLDSNLLTEMAKSATSSAGLVVDLAEYAPAAAPAAGPASLEASAAPALAGELATAA</sequence>
<reference evidence="2 3" key="1">
    <citation type="submission" date="2020-06" db="EMBL/GenBank/DDBJ databases">
        <authorList>
            <person name="Jo H."/>
        </authorList>
    </citation>
    <scope>NUCLEOTIDE SEQUENCE [LARGE SCALE GENOMIC DNA]</scope>
    <source>
        <strain evidence="2 3">I46</strain>
    </source>
</reference>
<dbReference type="AlphaFoldDB" id="A0A7D5EXT8"/>
<dbReference type="InterPro" id="IPR011010">
    <property type="entry name" value="DNA_brk_join_enz"/>
</dbReference>
<dbReference type="Proteomes" id="UP000509638">
    <property type="component" value="Chromosome"/>
</dbReference>
<name>A0A7D5EXT8_9MICO</name>